<dbReference type="Gene3D" id="3.40.50.2300">
    <property type="match status" value="1"/>
</dbReference>
<dbReference type="PANTHER" id="PTHR44366">
    <property type="entry name" value="UDP-N-ACETYLGLUCOSAMINE--PEPTIDE N-ACETYLGLUCOSAMINYLTRANSFERASE 110 KDA SUBUNIT"/>
    <property type="match status" value="1"/>
</dbReference>
<evidence type="ECO:0000256" key="3">
    <source>
        <dbReference type="SAM" id="MobiDB-lite"/>
    </source>
</evidence>
<dbReference type="SMART" id="SM00448">
    <property type="entry name" value="REC"/>
    <property type="match status" value="1"/>
</dbReference>
<dbReference type="AlphaFoldDB" id="A0A6P1ZK40"/>
<dbReference type="EMBL" id="QMIF01000002">
    <property type="protein sequence ID" value="TVM35953.1"/>
    <property type="molecule type" value="Genomic_DNA"/>
</dbReference>
<proteinExistence type="predicted"/>
<dbReference type="Proteomes" id="UP000434052">
    <property type="component" value="Unassembled WGS sequence"/>
</dbReference>
<evidence type="ECO:0000313" key="6">
    <source>
        <dbReference type="EMBL" id="TVM35953.1"/>
    </source>
</evidence>
<dbReference type="SUPFAM" id="SSF48452">
    <property type="entry name" value="TPR-like"/>
    <property type="match status" value="1"/>
</dbReference>
<dbReference type="OrthoDB" id="5469454at2"/>
<dbReference type="Pfam" id="PF13181">
    <property type="entry name" value="TPR_8"/>
    <property type="match status" value="3"/>
</dbReference>
<dbReference type="Gene3D" id="1.25.40.10">
    <property type="entry name" value="Tetratricopeptide repeat domain"/>
    <property type="match status" value="2"/>
</dbReference>
<evidence type="ECO:0000259" key="4">
    <source>
        <dbReference type="PROSITE" id="PS50110"/>
    </source>
</evidence>
<protein>
    <submittedName>
        <fullName evidence="6">Response regulator</fullName>
    </submittedName>
    <submittedName>
        <fullName evidence="5">Tetratricopeptide repeat protein</fullName>
    </submittedName>
</protein>
<keyword evidence="2" id="KW-0802">TPR repeat</keyword>
<feature type="repeat" description="TPR" evidence="2">
    <location>
        <begin position="178"/>
        <end position="211"/>
    </location>
</feature>
<sequence length="375" mass="42526">MSGLTANTSKRAVNRPTKRVVIVSRDRSHVERDRQALKRFPLEVDVVAASGSEAYKHLAKNPCDLVLCDTEVEDIDPYAFLRSLKADKNLKKIPVVMVTQENDRHAVLDAVAAGCSGYILRPYSDETFERHISTALQLIRYNEIEARQLNDARLMMETGDYDEAIEEFEEVLSQQEEAQKFYDLGCTYLSKDKFGKAIVAFQKALTINGMFAEAYEGLSEAHKRKGDLEQCQFFLKKAADLYAAHDRMEKVKEVFIDILKMDNRAANPFNSLGVRLRKTGDHTAAIRAYKQALELTPHDENIHFNLAKAYFFMDDVENALDKLAVALSINQDFPEALKMYKTLKGSPWPGLRSQSESSLERQHLIRNQGPAVKDV</sequence>
<reference evidence="6 7" key="1">
    <citation type="submission" date="2018-06" db="EMBL/GenBank/DDBJ databases">
        <title>Complete genome of Desulfovibrio marinus P48SEP.</title>
        <authorList>
            <person name="Crispim J.S."/>
            <person name="Vidigal P.M.P."/>
            <person name="Silva L.C.F."/>
            <person name="Araujo L.C."/>
            <person name="Laguardia C.N."/>
            <person name="Dias R.S."/>
            <person name="Sousa M.P."/>
            <person name="Paula S.O."/>
            <person name="Silva C."/>
        </authorList>
    </citation>
    <scope>NUCLEOTIDE SEQUENCE [LARGE SCALE GENOMIC DNA]</scope>
    <source>
        <strain evidence="6 7">P48SEP</strain>
    </source>
</reference>
<evidence type="ECO:0000256" key="1">
    <source>
        <dbReference type="PROSITE-ProRule" id="PRU00169"/>
    </source>
</evidence>
<evidence type="ECO:0000256" key="2">
    <source>
        <dbReference type="PROSITE-ProRule" id="PRU00339"/>
    </source>
</evidence>
<dbReference type="InterPro" id="IPR019734">
    <property type="entry name" value="TPR_rpt"/>
</dbReference>
<dbReference type="GO" id="GO:0097363">
    <property type="term" value="F:protein O-acetylglucosaminyltransferase activity"/>
    <property type="evidence" value="ECO:0007669"/>
    <property type="project" value="TreeGrafter"/>
</dbReference>
<dbReference type="PANTHER" id="PTHR44366:SF1">
    <property type="entry name" value="UDP-N-ACETYLGLUCOSAMINE--PEPTIDE N-ACETYLGLUCOSAMINYLTRANSFERASE 110 KDA SUBUNIT"/>
    <property type="match status" value="1"/>
</dbReference>
<keyword evidence="8" id="KW-1185">Reference proteome</keyword>
<dbReference type="GO" id="GO:0000160">
    <property type="term" value="P:phosphorelay signal transduction system"/>
    <property type="evidence" value="ECO:0007669"/>
    <property type="project" value="InterPro"/>
</dbReference>
<dbReference type="PROSITE" id="PS50110">
    <property type="entry name" value="RESPONSE_REGULATORY"/>
    <property type="match status" value="1"/>
</dbReference>
<gene>
    <name evidence="6" type="ORF">DQK91_04695</name>
    <name evidence="5" type="ORF">E8L03_13740</name>
</gene>
<dbReference type="SMART" id="SM00028">
    <property type="entry name" value="TPR"/>
    <property type="match status" value="4"/>
</dbReference>
<dbReference type="InterPro" id="IPR037919">
    <property type="entry name" value="OGT"/>
</dbReference>
<feature type="region of interest" description="Disordered" evidence="3">
    <location>
        <begin position="351"/>
        <end position="375"/>
    </location>
</feature>
<organism evidence="6 7">
    <name type="scientific">Oceanidesulfovibrio marinus</name>
    <dbReference type="NCBI Taxonomy" id="370038"/>
    <lineage>
        <taxon>Bacteria</taxon>
        <taxon>Pseudomonadati</taxon>
        <taxon>Thermodesulfobacteriota</taxon>
        <taxon>Desulfovibrionia</taxon>
        <taxon>Desulfovibrionales</taxon>
        <taxon>Desulfovibrionaceae</taxon>
        <taxon>Oceanidesulfovibrio</taxon>
    </lineage>
</organism>
<accession>A0A6P1ZK40</accession>
<dbReference type="InterPro" id="IPR011990">
    <property type="entry name" value="TPR-like_helical_dom_sf"/>
</dbReference>
<dbReference type="PROSITE" id="PS50005">
    <property type="entry name" value="TPR"/>
    <property type="match status" value="2"/>
</dbReference>
<feature type="repeat" description="TPR" evidence="2">
    <location>
        <begin position="266"/>
        <end position="299"/>
    </location>
</feature>
<dbReference type="Proteomes" id="UP000503251">
    <property type="component" value="Chromosome"/>
</dbReference>
<evidence type="ECO:0000313" key="8">
    <source>
        <dbReference type="Proteomes" id="UP000503251"/>
    </source>
</evidence>
<dbReference type="Pfam" id="PF00072">
    <property type="entry name" value="Response_reg"/>
    <property type="match status" value="1"/>
</dbReference>
<dbReference type="GO" id="GO:0006493">
    <property type="term" value="P:protein O-linked glycosylation"/>
    <property type="evidence" value="ECO:0007669"/>
    <property type="project" value="InterPro"/>
</dbReference>
<evidence type="ECO:0000313" key="5">
    <source>
        <dbReference type="EMBL" id="QJT09930.1"/>
    </source>
</evidence>
<name>A0A6P1ZK40_9BACT</name>
<feature type="domain" description="Response regulatory" evidence="4">
    <location>
        <begin position="19"/>
        <end position="136"/>
    </location>
</feature>
<dbReference type="SUPFAM" id="SSF52172">
    <property type="entry name" value="CheY-like"/>
    <property type="match status" value="1"/>
</dbReference>
<evidence type="ECO:0000313" key="7">
    <source>
        <dbReference type="Proteomes" id="UP000434052"/>
    </source>
</evidence>
<dbReference type="InterPro" id="IPR001789">
    <property type="entry name" value="Sig_transdc_resp-reg_receiver"/>
</dbReference>
<dbReference type="InterPro" id="IPR011006">
    <property type="entry name" value="CheY-like_superfamily"/>
</dbReference>
<reference evidence="5 8" key="2">
    <citation type="submission" date="2019-04" db="EMBL/GenBank/DDBJ databases">
        <title>Isolation and culture of sulfate reducing bacteria from the cold seep of the South China Sea.</title>
        <authorList>
            <person name="Sun C."/>
            <person name="Liu R."/>
        </authorList>
    </citation>
    <scope>NUCLEOTIDE SEQUENCE [LARGE SCALE GENOMIC DNA]</scope>
    <source>
        <strain evidence="5 8">CS1</strain>
    </source>
</reference>
<keyword evidence="1" id="KW-0597">Phosphoprotein</keyword>
<dbReference type="EMBL" id="CP039543">
    <property type="protein sequence ID" value="QJT09930.1"/>
    <property type="molecule type" value="Genomic_DNA"/>
</dbReference>
<dbReference type="RefSeq" id="WP_144234285.1">
    <property type="nucleotide sequence ID" value="NZ_CP039543.1"/>
</dbReference>
<feature type="modified residue" description="4-aspartylphosphate" evidence="1">
    <location>
        <position position="69"/>
    </location>
</feature>
<dbReference type="Pfam" id="PF13414">
    <property type="entry name" value="TPR_11"/>
    <property type="match status" value="1"/>
</dbReference>